<dbReference type="STRING" id="1073325.SAMN05444483_102377"/>
<organism evidence="3 4">
    <name type="scientific">Salegentibacter echinorum</name>
    <dbReference type="NCBI Taxonomy" id="1073325"/>
    <lineage>
        <taxon>Bacteria</taxon>
        <taxon>Pseudomonadati</taxon>
        <taxon>Bacteroidota</taxon>
        <taxon>Flavobacteriia</taxon>
        <taxon>Flavobacteriales</taxon>
        <taxon>Flavobacteriaceae</taxon>
        <taxon>Salegentibacter</taxon>
    </lineage>
</organism>
<evidence type="ECO:0000313" key="3">
    <source>
        <dbReference type="EMBL" id="SHF78618.1"/>
    </source>
</evidence>
<gene>
    <name evidence="3" type="ORF">SAMN05444483_102377</name>
</gene>
<dbReference type="RefSeq" id="WP_072877566.1">
    <property type="nucleotide sequence ID" value="NZ_FQVT01000002.1"/>
</dbReference>
<feature type="domain" description="DUF306" evidence="2">
    <location>
        <begin position="151"/>
        <end position="260"/>
    </location>
</feature>
<accession>A0A1M5EH87</accession>
<evidence type="ECO:0000256" key="1">
    <source>
        <dbReference type="SAM" id="SignalP"/>
    </source>
</evidence>
<dbReference type="Pfam" id="PF03724">
    <property type="entry name" value="META"/>
    <property type="match status" value="2"/>
</dbReference>
<dbReference type="InterPro" id="IPR038670">
    <property type="entry name" value="HslJ-like_sf"/>
</dbReference>
<dbReference type="Proteomes" id="UP000183945">
    <property type="component" value="Unassembled WGS sequence"/>
</dbReference>
<dbReference type="AlphaFoldDB" id="A0A1M5EH87"/>
<keyword evidence="3" id="KW-0346">Stress response</keyword>
<reference evidence="4" key="1">
    <citation type="submission" date="2016-11" db="EMBL/GenBank/DDBJ databases">
        <authorList>
            <person name="Varghese N."/>
            <person name="Submissions S."/>
        </authorList>
    </citation>
    <scope>NUCLEOTIDE SEQUENCE [LARGE SCALE GENOMIC DNA]</scope>
    <source>
        <strain evidence="4">DSM 24579</strain>
    </source>
</reference>
<dbReference type="PANTHER" id="PTHR35535">
    <property type="entry name" value="HEAT SHOCK PROTEIN HSLJ"/>
    <property type="match status" value="1"/>
</dbReference>
<feature type="chain" id="PRO_5013245790" evidence="1">
    <location>
        <begin position="23"/>
        <end position="265"/>
    </location>
</feature>
<protein>
    <submittedName>
        <fullName evidence="3">Heat shock protein HslJ</fullName>
    </submittedName>
</protein>
<keyword evidence="4" id="KW-1185">Reference proteome</keyword>
<proteinExistence type="predicted"/>
<dbReference type="PANTHER" id="PTHR35535:SF1">
    <property type="entry name" value="HEAT SHOCK PROTEIN HSLJ"/>
    <property type="match status" value="1"/>
</dbReference>
<evidence type="ECO:0000313" key="4">
    <source>
        <dbReference type="Proteomes" id="UP000183945"/>
    </source>
</evidence>
<feature type="signal peptide" evidence="1">
    <location>
        <begin position="1"/>
        <end position="22"/>
    </location>
</feature>
<dbReference type="InterPro" id="IPR053147">
    <property type="entry name" value="Hsp_HslJ-like"/>
</dbReference>
<dbReference type="InterPro" id="IPR005184">
    <property type="entry name" value="DUF306_Meta_HslJ"/>
</dbReference>
<feature type="domain" description="DUF306" evidence="2">
    <location>
        <begin position="31"/>
        <end position="143"/>
    </location>
</feature>
<dbReference type="OrthoDB" id="880459at2"/>
<keyword evidence="1" id="KW-0732">Signal</keyword>
<evidence type="ECO:0000259" key="2">
    <source>
        <dbReference type="Pfam" id="PF03724"/>
    </source>
</evidence>
<dbReference type="Gene3D" id="2.40.128.270">
    <property type="match status" value="2"/>
</dbReference>
<name>A0A1M5EH87_SALEC</name>
<dbReference type="PROSITE" id="PS51257">
    <property type="entry name" value="PROKAR_LIPOPROTEIN"/>
    <property type="match status" value="1"/>
</dbReference>
<dbReference type="EMBL" id="FQVT01000002">
    <property type="protein sequence ID" value="SHF78618.1"/>
    <property type="molecule type" value="Genomic_DNA"/>
</dbReference>
<sequence length="265" mass="29743">MKFKLVILTVLTLVLVSCNTTKKTSGQNANAQITNTTWELVELDGSKIDQTNIEGKKIQFTLNSTDQRVFGNSGCNNFNGSYNLEDGLRIKFSQIASTRMACPENEINEQEVLDVFNKTDNYTVNGNKLMLNIGKRAPLAVFKKVAPKDKIVEKYWKLKKLEGKEVTMANNQEKEIFFMLKANDNRLQGFAGCNSLSGSYKLEDAQRISFSYVATTMKSCPDVSVNEAEFLKVFEQANNYSINGDELTLNVGRRASLAVFEAVYF</sequence>